<sequence>MSEDRATTADETEALPEPGSVEVVEPDDAAELVEEIADETVADGSPEGTAGPILIVLDIDGTVLLEDESPSPGVVDAVKDAAAAGNEVMLATGRSWDGTRGILRVLGIAPEYVVCSNGAVVLKRVDADDLAYERVHTETFDATTVLTLLREHLPDAHYLVELPGGERLYTEYLDDWNLLAAHRVSFEELTAQPVCRVVVVSPEHEEGDFLSLVERIGLNQVSYAIGWTAWLDIAPQGVDKGTALELVRGWLGLPADRVLVMGDGRNDVGMFEWALRNGGRAIAMAQGPDEVRAVAGEVTTSVQEGGVAAILGALGR</sequence>
<keyword evidence="3" id="KW-1185">Reference proteome</keyword>
<dbReference type="EMBL" id="CP137080">
    <property type="protein sequence ID" value="WOQ69949.1"/>
    <property type="molecule type" value="Genomic_DNA"/>
</dbReference>
<evidence type="ECO:0000313" key="3">
    <source>
        <dbReference type="Proteomes" id="UP001329313"/>
    </source>
</evidence>
<keyword evidence="2" id="KW-0378">Hydrolase</keyword>
<feature type="region of interest" description="Disordered" evidence="1">
    <location>
        <begin position="1"/>
        <end position="24"/>
    </location>
</feature>
<dbReference type="RefSeq" id="WP_330171043.1">
    <property type="nucleotide sequence ID" value="NZ_CP137080.1"/>
</dbReference>
<dbReference type="SUPFAM" id="SSF56784">
    <property type="entry name" value="HAD-like"/>
    <property type="match status" value="1"/>
</dbReference>
<dbReference type="GO" id="GO:0005829">
    <property type="term" value="C:cytosol"/>
    <property type="evidence" value="ECO:0007669"/>
    <property type="project" value="TreeGrafter"/>
</dbReference>
<dbReference type="GO" id="GO:0000287">
    <property type="term" value="F:magnesium ion binding"/>
    <property type="evidence" value="ECO:0007669"/>
    <property type="project" value="TreeGrafter"/>
</dbReference>
<dbReference type="PANTHER" id="PTHR10000:SF8">
    <property type="entry name" value="HAD SUPERFAMILY HYDROLASE-LIKE, TYPE 3"/>
    <property type="match status" value="1"/>
</dbReference>
<gene>
    <name evidence="2" type="ORF">RYJ27_01540</name>
</gene>
<evidence type="ECO:0000256" key="1">
    <source>
        <dbReference type="SAM" id="MobiDB-lite"/>
    </source>
</evidence>
<dbReference type="AlphaFoldDB" id="A0AAU0MJ08"/>
<dbReference type="Proteomes" id="UP001329313">
    <property type="component" value="Chromosome"/>
</dbReference>
<dbReference type="InterPro" id="IPR036412">
    <property type="entry name" value="HAD-like_sf"/>
</dbReference>
<dbReference type="Gene3D" id="3.30.1240.10">
    <property type="match status" value="1"/>
</dbReference>
<dbReference type="KEGG" id="mliy:RYJ27_01540"/>
<evidence type="ECO:0000313" key="2">
    <source>
        <dbReference type="EMBL" id="WOQ69949.1"/>
    </source>
</evidence>
<dbReference type="GO" id="GO:0016791">
    <property type="term" value="F:phosphatase activity"/>
    <property type="evidence" value="ECO:0007669"/>
    <property type="project" value="TreeGrafter"/>
</dbReference>
<reference evidence="2 3" key="1">
    <citation type="submission" date="2023-10" db="EMBL/GenBank/DDBJ databases">
        <title>Y20.</title>
        <authorList>
            <person name="Zhang G."/>
            <person name="Ding Y."/>
        </authorList>
    </citation>
    <scope>NUCLEOTIDE SEQUENCE [LARGE SCALE GENOMIC DNA]</scope>
    <source>
        <strain evidence="2 3">Y20</strain>
    </source>
</reference>
<accession>A0AAU0MJ08</accession>
<dbReference type="InterPro" id="IPR023214">
    <property type="entry name" value="HAD_sf"/>
</dbReference>
<protein>
    <submittedName>
        <fullName evidence="2">HAD hydrolase family protein</fullName>
    </submittedName>
</protein>
<name>A0AAU0MJ08_9MICO</name>
<dbReference type="PANTHER" id="PTHR10000">
    <property type="entry name" value="PHOSPHOSERINE PHOSPHATASE"/>
    <property type="match status" value="1"/>
</dbReference>
<organism evidence="2 3">
    <name type="scientific">Microbacterium limosum</name>
    <dbReference type="NCBI Taxonomy" id="3079935"/>
    <lineage>
        <taxon>Bacteria</taxon>
        <taxon>Bacillati</taxon>
        <taxon>Actinomycetota</taxon>
        <taxon>Actinomycetes</taxon>
        <taxon>Micrococcales</taxon>
        <taxon>Microbacteriaceae</taxon>
        <taxon>Microbacterium</taxon>
    </lineage>
</organism>
<dbReference type="Gene3D" id="3.40.50.1000">
    <property type="entry name" value="HAD superfamily/HAD-like"/>
    <property type="match status" value="1"/>
</dbReference>
<dbReference type="Pfam" id="PF08282">
    <property type="entry name" value="Hydrolase_3"/>
    <property type="match status" value="1"/>
</dbReference>
<proteinExistence type="predicted"/>